<dbReference type="InterPro" id="IPR006555">
    <property type="entry name" value="ATP-dep_Helicase_C"/>
</dbReference>
<comment type="caution">
    <text evidence="2">The sequence shown here is derived from an EMBL/GenBank/DDBJ whole genome shotgun (WGS) entry which is preliminary data.</text>
</comment>
<feature type="domain" description="ATP-dependent helicase C-terminal" evidence="1">
    <location>
        <begin position="15"/>
        <end position="87"/>
    </location>
</feature>
<gene>
    <name evidence="2" type="ORF">S01H4_43110</name>
</gene>
<dbReference type="EMBL" id="BART01023748">
    <property type="protein sequence ID" value="GAG96274.1"/>
    <property type="molecule type" value="Genomic_DNA"/>
</dbReference>
<evidence type="ECO:0000313" key="2">
    <source>
        <dbReference type="EMBL" id="GAG96274.1"/>
    </source>
</evidence>
<dbReference type="GO" id="GO:0005524">
    <property type="term" value="F:ATP binding"/>
    <property type="evidence" value="ECO:0007669"/>
    <property type="project" value="InterPro"/>
</dbReference>
<dbReference type="GO" id="GO:0004386">
    <property type="term" value="F:helicase activity"/>
    <property type="evidence" value="ECO:0007669"/>
    <property type="project" value="InterPro"/>
</dbReference>
<dbReference type="GO" id="GO:0006139">
    <property type="term" value="P:nucleobase-containing compound metabolic process"/>
    <property type="evidence" value="ECO:0007669"/>
    <property type="project" value="InterPro"/>
</dbReference>
<proteinExistence type="predicted"/>
<dbReference type="GO" id="GO:0003676">
    <property type="term" value="F:nucleic acid binding"/>
    <property type="evidence" value="ECO:0007669"/>
    <property type="project" value="InterPro"/>
</dbReference>
<feature type="non-terminal residue" evidence="2">
    <location>
        <position position="1"/>
    </location>
</feature>
<sequence>NADEGVLLVANRYFGIDLSENACDICIITRLPSYLKPFDNILLDYKKDEYYYKQLFARRLTQAFGRVNRGKKDLSCVYILDPQLFNSFSSQDNLFKLFPSISQKRIEFSFEISDKLDFEKTIEIANDFLDKNDSIHNKYDEFLKGEHKIEKPFGKERSILNNIYQVYLNAWKLIYQNRPKEGIDKFKKLIDMLVRKVNVKEFKIIIEWINYIIYFVYFNLEKHGMSTYKEEFKKHEGIIQKSDYLTWLNKLVYFEQEDIKKTGIEYETKEDIQLQFL</sequence>
<dbReference type="AlphaFoldDB" id="X1BK32"/>
<dbReference type="GO" id="GO:0016818">
    <property type="term" value="F:hydrolase activity, acting on acid anhydrides, in phosphorus-containing anhydrides"/>
    <property type="evidence" value="ECO:0007669"/>
    <property type="project" value="InterPro"/>
</dbReference>
<reference evidence="2" key="1">
    <citation type="journal article" date="2014" name="Front. Microbiol.">
        <title>High frequency of phylogenetically diverse reductive dehalogenase-homologous genes in deep subseafloor sedimentary metagenomes.</title>
        <authorList>
            <person name="Kawai M."/>
            <person name="Futagami T."/>
            <person name="Toyoda A."/>
            <person name="Takaki Y."/>
            <person name="Nishi S."/>
            <person name="Hori S."/>
            <person name="Arai W."/>
            <person name="Tsubouchi T."/>
            <person name="Morono Y."/>
            <person name="Uchiyama I."/>
            <person name="Ito T."/>
            <person name="Fujiyama A."/>
            <person name="Inagaki F."/>
            <person name="Takami H."/>
        </authorList>
    </citation>
    <scope>NUCLEOTIDE SEQUENCE</scope>
    <source>
        <strain evidence="2">Expedition CK06-06</strain>
    </source>
</reference>
<accession>X1BK32</accession>
<dbReference type="InterPro" id="IPR027417">
    <property type="entry name" value="P-loop_NTPase"/>
</dbReference>
<dbReference type="Gene3D" id="3.40.50.300">
    <property type="entry name" value="P-loop containing nucleotide triphosphate hydrolases"/>
    <property type="match status" value="1"/>
</dbReference>
<organism evidence="2">
    <name type="scientific">marine sediment metagenome</name>
    <dbReference type="NCBI Taxonomy" id="412755"/>
    <lineage>
        <taxon>unclassified sequences</taxon>
        <taxon>metagenomes</taxon>
        <taxon>ecological metagenomes</taxon>
    </lineage>
</organism>
<protein>
    <recommendedName>
        <fullName evidence="1">ATP-dependent helicase C-terminal domain-containing protein</fullName>
    </recommendedName>
</protein>
<name>X1BK32_9ZZZZ</name>
<evidence type="ECO:0000259" key="1">
    <source>
        <dbReference type="Pfam" id="PF13307"/>
    </source>
</evidence>
<dbReference type="Pfam" id="PF13307">
    <property type="entry name" value="Helicase_C_2"/>
    <property type="match status" value="1"/>
</dbReference>